<dbReference type="InterPro" id="IPR014347">
    <property type="entry name" value="Tautomerase/MIF_sf"/>
</dbReference>
<name>A0ABV2AWI4_9GAMM</name>
<comment type="caution">
    <text evidence="1">The sequence shown here is derived from an EMBL/GenBank/DDBJ whole genome shotgun (WGS) entry which is preliminary data.</text>
</comment>
<proteinExistence type="predicted"/>
<dbReference type="EMBL" id="APND01000001">
    <property type="protein sequence ID" value="MES1927997.1"/>
    <property type="molecule type" value="Genomic_DNA"/>
</dbReference>
<evidence type="ECO:0000313" key="2">
    <source>
        <dbReference type="Proteomes" id="UP001460888"/>
    </source>
</evidence>
<reference evidence="1 2" key="1">
    <citation type="submission" date="2013-03" db="EMBL/GenBank/DDBJ databases">
        <title>Salinisphaera dokdonensis CL-ES53 Genome Sequencing.</title>
        <authorList>
            <person name="Li C."/>
            <person name="Lai Q."/>
            <person name="Shao Z."/>
        </authorList>
    </citation>
    <scope>NUCLEOTIDE SEQUENCE [LARGE SCALE GENOMIC DNA]</scope>
    <source>
        <strain evidence="1 2">CL-ES53</strain>
    </source>
</reference>
<dbReference type="SUPFAM" id="SSF55331">
    <property type="entry name" value="Tautomerase/MIF"/>
    <property type="match status" value="1"/>
</dbReference>
<evidence type="ECO:0008006" key="3">
    <source>
        <dbReference type="Google" id="ProtNLM"/>
    </source>
</evidence>
<keyword evidence="2" id="KW-1185">Reference proteome</keyword>
<dbReference type="Proteomes" id="UP001460888">
    <property type="component" value="Unassembled WGS sequence"/>
</dbReference>
<organism evidence="1 2">
    <name type="scientific">Salinisphaera dokdonensis CL-ES53</name>
    <dbReference type="NCBI Taxonomy" id="1304272"/>
    <lineage>
        <taxon>Bacteria</taxon>
        <taxon>Pseudomonadati</taxon>
        <taxon>Pseudomonadota</taxon>
        <taxon>Gammaproteobacteria</taxon>
        <taxon>Salinisphaerales</taxon>
        <taxon>Salinisphaeraceae</taxon>
        <taxon>Salinisphaera</taxon>
    </lineage>
</organism>
<protein>
    <recommendedName>
        <fullName evidence="3">Tautomerase</fullName>
    </recommendedName>
</protein>
<accession>A0ABV2AWI4</accession>
<dbReference type="RefSeq" id="WP_353108800.1">
    <property type="nucleotide sequence ID" value="NZ_APND01000001.1"/>
</dbReference>
<gene>
    <name evidence="1" type="ORF">SADO_02040</name>
</gene>
<evidence type="ECO:0000313" key="1">
    <source>
        <dbReference type="EMBL" id="MES1927997.1"/>
    </source>
</evidence>
<dbReference type="Gene3D" id="3.30.429.10">
    <property type="entry name" value="Macrophage Migration Inhibitory Factor"/>
    <property type="match status" value="1"/>
</dbReference>
<sequence>MPYLQLDVPTEYPEATKKALAAKLGATYARLMQTTPYRVSVGFRELTNGSLWRCADGDPVPGVVLMCDIRRGRPTEWREQLAVALLDLVSEHLELPRDRMAIEFTQHAGDEMFRADEGWAKDWTETEAQPA</sequence>